<proteinExistence type="predicted"/>
<keyword evidence="2" id="KW-1185">Reference proteome</keyword>
<reference evidence="1 2" key="1">
    <citation type="journal article" date="2020" name="Fungal Divers.">
        <title>Resolving the Mortierellaceae phylogeny through synthesis of multi-gene phylogenetics and phylogenomics.</title>
        <authorList>
            <person name="Vandepol N."/>
            <person name="Liber J."/>
            <person name="Desiro A."/>
            <person name="Na H."/>
            <person name="Kennedy M."/>
            <person name="Barry K."/>
            <person name="Grigoriev I.V."/>
            <person name="Miller A.N."/>
            <person name="O'Donnell K."/>
            <person name="Stajich J.E."/>
            <person name="Bonito G."/>
        </authorList>
    </citation>
    <scope>NUCLEOTIDE SEQUENCE [LARGE SCALE GENOMIC DNA]</scope>
    <source>
        <strain evidence="1 2">AD045</strain>
    </source>
</reference>
<comment type="caution">
    <text evidence="1">The sequence shown here is derived from an EMBL/GenBank/DDBJ whole genome shotgun (WGS) entry which is preliminary data.</text>
</comment>
<name>A0ABQ7JQ07_9FUNG</name>
<feature type="non-terminal residue" evidence="1">
    <location>
        <position position="164"/>
    </location>
</feature>
<organism evidence="1 2">
    <name type="scientific">Linnemannia gamsii</name>
    <dbReference type="NCBI Taxonomy" id="64522"/>
    <lineage>
        <taxon>Eukaryota</taxon>
        <taxon>Fungi</taxon>
        <taxon>Fungi incertae sedis</taxon>
        <taxon>Mucoromycota</taxon>
        <taxon>Mortierellomycotina</taxon>
        <taxon>Mortierellomycetes</taxon>
        <taxon>Mortierellales</taxon>
        <taxon>Mortierellaceae</taxon>
        <taxon>Linnemannia</taxon>
    </lineage>
</organism>
<accession>A0ABQ7JQ07</accession>
<dbReference type="Proteomes" id="UP001194696">
    <property type="component" value="Unassembled WGS sequence"/>
</dbReference>
<dbReference type="EMBL" id="JAAAIM010000999">
    <property type="protein sequence ID" value="KAG0282803.1"/>
    <property type="molecule type" value="Genomic_DNA"/>
</dbReference>
<evidence type="ECO:0000313" key="2">
    <source>
        <dbReference type="Proteomes" id="UP001194696"/>
    </source>
</evidence>
<gene>
    <name evidence="1" type="ORF">BGZ96_012817</name>
</gene>
<sequence>MELEDFSPDENTQVVRRVYENEDLNTTASLSKVFRLEWHFDDVSDKNIILWDDILAAFKDVVHVRAGVKILPLLKDRNFKTLEPFRIAAVPGVTLEVVVTGQLVRPESTSLQEAQNKTQLNDMSLESLQNTLPTMPHEHNGISSNSLATNTIRRNPAYGLVEEA</sequence>
<protein>
    <submittedName>
        <fullName evidence="1">Uncharacterized protein</fullName>
    </submittedName>
</protein>
<evidence type="ECO:0000313" key="1">
    <source>
        <dbReference type="EMBL" id="KAG0282803.1"/>
    </source>
</evidence>